<evidence type="ECO:0000259" key="6">
    <source>
        <dbReference type="PROSITE" id="PS51635"/>
    </source>
</evidence>
<organism evidence="7 8">
    <name type="scientific">Vigna mungo</name>
    <name type="common">Black gram</name>
    <name type="synonym">Phaseolus mungo</name>
    <dbReference type="NCBI Taxonomy" id="3915"/>
    <lineage>
        <taxon>Eukaryota</taxon>
        <taxon>Viridiplantae</taxon>
        <taxon>Streptophyta</taxon>
        <taxon>Embryophyta</taxon>
        <taxon>Tracheophyta</taxon>
        <taxon>Spermatophyta</taxon>
        <taxon>Magnoliopsida</taxon>
        <taxon>eudicotyledons</taxon>
        <taxon>Gunneridae</taxon>
        <taxon>Pentapetalae</taxon>
        <taxon>rosids</taxon>
        <taxon>fabids</taxon>
        <taxon>Fabales</taxon>
        <taxon>Fabaceae</taxon>
        <taxon>Papilionoideae</taxon>
        <taxon>50 kb inversion clade</taxon>
        <taxon>NPAAA clade</taxon>
        <taxon>indigoferoid/millettioid clade</taxon>
        <taxon>Phaseoleae</taxon>
        <taxon>Vigna</taxon>
    </lineage>
</organism>
<keyword evidence="3 5" id="KW-0443">Lipid metabolism</keyword>
<evidence type="ECO:0000256" key="3">
    <source>
        <dbReference type="ARBA" id="ARBA00023098"/>
    </source>
</evidence>
<name>A0AAQ3NXU7_VIGMU</name>
<dbReference type="Pfam" id="PF01734">
    <property type="entry name" value="Patatin"/>
    <property type="match status" value="1"/>
</dbReference>
<dbReference type="Gene3D" id="3.40.1090.10">
    <property type="entry name" value="Cytosolic phospholipase A2 catalytic domain"/>
    <property type="match status" value="1"/>
</dbReference>
<dbReference type="GO" id="GO:0047372">
    <property type="term" value="F:monoacylglycerol lipase activity"/>
    <property type="evidence" value="ECO:0007669"/>
    <property type="project" value="TreeGrafter"/>
</dbReference>
<gene>
    <name evidence="7" type="ORF">V8G54_009774</name>
</gene>
<comment type="caution">
    <text evidence="4">Lacks conserved residue(s) required for the propagation of feature annotation.</text>
</comment>
<dbReference type="InterPro" id="IPR016035">
    <property type="entry name" value="Acyl_Trfase/lysoPLipase"/>
</dbReference>
<proteinExistence type="inferred from homology"/>
<accession>A0AAQ3NXU7</accession>
<comment type="similarity">
    <text evidence="1 5">Belongs to the patatin family.</text>
</comment>
<keyword evidence="2 5" id="KW-0442">Lipid degradation</keyword>
<evidence type="ECO:0000256" key="1">
    <source>
        <dbReference type="ARBA" id="ARBA00010240"/>
    </source>
</evidence>
<comment type="domain">
    <text evidence="5">The nitrogen atoms of the two glycine residues in the GGXR motif define the oxyanion hole, and stabilize the oxyanion that forms during the nucleophilic attack by the catalytic serine during substrate cleavage.</text>
</comment>
<feature type="domain" description="PNPLA" evidence="6">
    <location>
        <begin position="1"/>
        <end position="112"/>
    </location>
</feature>
<dbReference type="GO" id="GO:0004620">
    <property type="term" value="F:phospholipase activity"/>
    <property type="evidence" value="ECO:0007669"/>
    <property type="project" value="TreeGrafter"/>
</dbReference>
<evidence type="ECO:0000313" key="8">
    <source>
        <dbReference type="Proteomes" id="UP001374535"/>
    </source>
</evidence>
<dbReference type="Proteomes" id="UP001374535">
    <property type="component" value="Chromosome 3"/>
</dbReference>
<dbReference type="SUPFAM" id="SSF52151">
    <property type="entry name" value="FabD/lysophospholipase-like"/>
    <property type="match status" value="1"/>
</dbReference>
<protein>
    <recommendedName>
        <fullName evidence="5">Patatin</fullName>
        <ecNumber evidence="5">3.1.1.-</ecNumber>
    </recommendedName>
</protein>
<dbReference type="InterPro" id="IPR002641">
    <property type="entry name" value="PNPLA_dom"/>
</dbReference>
<evidence type="ECO:0000313" key="7">
    <source>
        <dbReference type="EMBL" id="WVZ16792.1"/>
    </source>
</evidence>
<reference evidence="7 8" key="1">
    <citation type="journal article" date="2023" name="Life. Sci Alliance">
        <title>Evolutionary insights into 3D genome organization and epigenetic landscape of Vigna mungo.</title>
        <authorList>
            <person name="Junaid A."/>
            <person name="Singh B."/>
            <person name="Bhatia S."/>
        </authorList>
    </citation>
    <scope>NUCLEOTIDE SEQUENCE [LARGE SCALE GENOMIC DNA]</scope>
    <source>
        <strain evidence="7">Urdbean</strain>
    </source>
</reference>
<evidence type="ECO:0000256" key="5">
    <source>
        <dbReference type="RuleBase" id="RU361262"/>
    </source>
</evidence>
<dbReference type="GO" id="GO:0016042">
    <property type="term" value="P:lipid catabolic process"/>
    <property type="evidence" value="ECO:0007669"/>
    <property type="project" value="UniProtKB-KW"/>
</dbReference>
<dbReference type="EMBL" id="CP144698">
    <property type="protein sequence ID" value="WVZ16792.1"/>
    <property type="molecule type" value="Genomic_DNA"/>
</dbReference>
<dbReference type="AlphaFoldDB" id="A0AAQ3NXU7"/>
<keyword evidence="5" id="KW-0378">Hydrolase</keyword>
<dbReference type="EC" id="3.1.1.-" evidence="5"/>
<feature type="short sequence motif" description="DGA/G" evidence="4">
    <location>
        <begin position="99"/>
        <end position="101"/>
    </location>
</feature>
<dbReference type="PANTHER" id="PTHR32176">
    <property type="entry name" value="XYLOSE ISOMERASE"/>
    <property type="match status" value="1"/>
</dbReference>
<keyword evidence="8" id="KW-1185">Reference proteome</keyword>
<sequence length="294" mass="33126">MKQPTCRPLIGPEFSGEFLHNITREVLKDTRLSQTLTNVVIPTYDIKTQKPVIFSNYKLGNAPYLNAFLSDIAISTSAAPTKLPPYYFVNDGVEFNMVDGGFAAGNPTQATISEVLQHNEYPKFLVLSVGTGKEKITETFDAWWAALWPDKGWISPGIGFIGHASTAMTEYYLQSFFAAQPSNQYLRIEEYDLNPAFSNQVNASQESMNGHEETGKQLLRKNVVKLNLNTFELENLWLTNAQALDRIADILVGERQRRLERKSIEKRGRPVLETPRVFSDKTEASVALLKNLFI</sequence>
<comment type="function">
    <text evidence="5">Lipolytic acyl hydrolase (LAH).</text>
</comment>
<dbReference type="PANTHER" id="PTHR32176:SF33">
    <property type="entry name" value="PATATIN"/>
    <property type="match status" value="1"/>
</dbReference>
<evidence type="ECO:0000256" key="4">
    <source>
        <dbReference type="PROSITE-ProRule" id="PRU01161"/>
    </source>
</evidence>
<dbReference type="PROSITE" id="PS51635">
    <property type="entry name" value="PNPLA"/>
    <property type="match status" value="1"/>
</dbReference>
<evidence type="ECO:0000256" key="2">
    <source>
        <dbReference type="ARBA" id="ARBA00022963"/>
    </source>
</evidence>